<sequence>MVSNKQTPAKKGLFKTVLEKYNQLCKEMGVDQGGGCRRCVPIIKQDPEPEKPTKKED</sequence>
<comment type="caution">
    <text evidence="1">The sequence shown here is derived from an EMBL/GenBank/DDBJ whole genome shotgun (WGS) entry which is preliminary data.</text>
</comment>
<dbReference type="RefSeq" id="WP_165894233.1">
    <property type="nucleotide sequence ID" value="NZ_LEKL01000083.1"/>
</dbReference>
<reference evidence="1 2" key="1">
    <citation type="submission" date="2019-03" db="EMBL/GenBank/DDBJ databases">
        <title>Genomic Encyclopedia of Type Strains, Phase IV (KMG-IV): sequencing the most valuable type-strain genomes for metagenomic binning, comparative biology and taxonomic classification.</title>
        <authorList>
            <person name="Goeker M."/>
        </authorList>
    </citation>
    <scope>NUCLEOTIDE SEQUENCE [LARGE SCALE GENOMIC DNA]</scope>
    <source>
        <strain evidence="1 2">DSM 28140</strain>
    </source>
</reference>
<evidence type="ECO:0000313" key="1">
    <source>
        <dbReference type="EMBL" id="TCV85254.1"/>
    </source>
</evidence>
<accession>A0A4R3Y4F5</accession>
<proteinExistence type="predicted"/>
<evidence type="ECO:0000313" key="2">
    <source>
        <dbReference type="Proteomes" id="UP000294619"/>
    </source>
</evidence>
<gene>
    <name evidence="1" type="ORF">EDC16_10932</name>
</gene>
<protein>
    <recommendedName>
        <fullName evidence="3">DUF5363 family protein</fullName>
    </recommendedName>
</protein>
<dbReference type="Pfam" id="PF17320">
    <property type="entry name" value="DUF5363"/>
    <property type="match status" value="1"/>
</dbReference>
<dbReference type="InterPro" id="IPR035292">
    <property type="entry name" value="DUF5363"/>
</dbReference>
<dbReference type="EMBL" id="SMCP01000009">
    <property type="protein sequence ID" value="TCV85254.1"/>
    <property type="molecule type" value="Genomic_DNA"/>
</dbReference>
<evidence type="ECO:0008006" key="3">
    <source>
        <dbReference type="Google" id="ProtNLM"/>
    </source>
</evidence>
<organism evidence="1 2">
    <name type="scientific">Testudinibacter aquarius</name>
    <dbReference type="NCBI Taxonomy" id="1524974"/>
    <lineage>
        <taxon>Bacteria</taxon>
        <taxon>Pseudomonadati</taxon>
        <taxon>Pseudomonadota</taxon>
        <taxon>Gammaproteobacteria</taxon>
        <taxon>Pasteurellales</taxon>
        <taxon>Pasteurellaceae</taxon>
        <taxon>Testudinibacter</taxon>
    </lineage>
</organism>
<dbReference type="AlphaFoldDB" id="A0A4R3Y4F5"/>
<name>A0A4R3Y4F5_9PAST</name>
<dbReference type="Proteomes" id="UP000294619">
    <property type="component" value="Unassembled WGS sequence"/>
</dbReference>